<reference evidence="11" key="1">
    <citation type="submission" date="2009-08" db="EMBL/GenBank/DDBJ databases">
        <title>Annotation of Salpingoeca rosetta.</title>
        <authorList>
            <consortium name="The Broad Institute Genome Sequencing Platform"/>
            <person name="Russ C."/>
            <person name="Cuomo C."/>
            <person name="Burger G."/>
            <person name="Gray M.W."/>
            <person name="Holland P.W.H."/>
            <person name="King N."/>
            <person name="Lang F.B.F."/>
            <person name="Roger A.J."/>
            <person name="Ruiz-Trillo I."/>
            <person name="Young S.K."/>
            <person name="Zeng Q."/>
            <person name="Gargeya S."/>
            <person name="Alvarado L."/>
            <person name="Berlin A."/>
            <person name="Chapman S.B."/>
            <person name="Chen Z."/>
            <person name="Freedman E."/>
            <person name="Gellesch M."/>
            <person name="Goldberg J."/>
            <person name="Griggs A."/>
            <person name="Gujja S."/>
            <person name="Heilman E."/>
            <person name="Heiman D."/>
            <person name="Howarth C."/>
            <person name="Mehta T."/>
            <person name="Neiman D."/>
            <person name="Pearson M."/>
            <person name="Roberts A."/>
            <person name="Saif S."/>
            <person name="Shea T."/>
            <person name="Shenoy N."/>
            <person name="Sisk P."/>
            <person name="Stolte C."/>
            <person name="Sykes S."/>
            <person name="White J."/>
            <person name="Yandava C."/>
            <person name="Haas B."/>
            <person name="Nusbaum C."/>
            <person name="Birren B."/>
        </authorList>
    </citation>
    <scope>NUCLEOTIDE SEQUENCE [LARGE SCALE GENOMIC DNA]</scope>
    <source>
        <strain evidence="11">ATCC 50818</strain>
    </source>
</reference>
<dbReference type="GO" id="GO:0005634">
    <property type="term" value="C:nucleus"/>
    <property type="evidence" value="ECO:0007669"/>
    <property type="project" value="TreeGrafter"/>
</dbReference>
<evidence type="ECO:0000256" key="1">
    <source>
        <dbReference type="ARBA" id="ARBA00012513"/>
    </source>
</evidence>
<evidence type="ECO:0000313" key="11">
    <source>
        <dbReference type="EMBL" id="EGD75048.1"/>
    </source>
</evidence>
<gene>
    <name evidence="11" type="ORF">PTSG_06705</name>
</gene>
<dbReference type="EC" id="2.7.11.1" evidence="1"/>
<keyword evidence="12" id="KW-1185">Reference proteome</keyword>
<dbReference type="PANTHER" id="PTHR24419">
    <property type="entry name" value="INTERLEUKIN-1 RECEPTOR-ASSOCIATED KINASE"/>
    <property type="match status" value="1"/>
</dbReference>
<dbReference type="GO" id="GO:0000278">
    <property type="term" value="P:mitotic cell cycle"/>
    <property type="evidence" value="ECO:0007669"/>
    <property type="project" value="TreeGrafter"/>
</dbReference>
<evidence type="ECO:0000256" key="8">
    <source>
        <dbReference type="ARBA" id="ARBA00048679"/>
    </source>
</evidence>
<feature type="compositionally biased region" description="Low complexity" evidence="9">
    <location>
        <begin position="245"/>
        <end position="259"/>
    </location>
</feature>
<evidence type="ECO:0000256" key="3">
    <source>
        <dbReference type="ARBA" id="ARBA00022679"/>
    </source>
</evidence>
<feature type="domain" description="Protein kinase" evidence="10">
    <location>
        <begin position="724"/>
        <end position="1093"/>
    </location>
</feature>
<feature type="compositionally biased region" description="Low complexity" evidence="9">
    <location>
        <begin position="491"/>
        <end position="500"/>
    </location>
</feature>
<proteinExistence type="predicted"/>
<feature type="region of interest" description="Disordered" evidence="9">
    <location>
        <begin position="442"/>
        <end position="610"/>
    </location>
</feature>
<dbReference type="GO" id="GO:0072354">
    <property type="term" value="F:histone H3T3 kinase activity"/>
    <property type="evidence" value="ECO:0007669"/>
    <property type="project" value="TreeGrafter"/>
</dbReference>
<dbReference type="InParanoid" id="F2UEJ8"/>
<accession>F2UEJ8</accession>
<dbReference type="GO" id="GO:0035556">
    <property type="term" value="P:intracellular signal transduction"/>
    <property type="evidence" value="ECO:0007669"/>
    <property type="project" value="TreeGrafter"/>
</dbReference>
<keyword evidence="5 11" id="KW-0418">Kinase</keyword>
<comment type="catalytic activity">
    <reaction evidence="8">
        <text>L-seryl-[protein] + ATP = O-phospho-L-seryl-[protein] + ADP + H(+)</text>
        <dbReference type="Rhea" id="RHEA:17989"/>
        <dbReference type="Rhea" id="RHEA-COMP:9863"/>
        <dbReference type="Rhea" id="RHEA-COMP:11604"/>
        <dbReference type="ChEBI" id="CHEBI:15378"/>
        <dbReference type="ChEBI" id="CHEBI:29999"/>
        <dbReference type="ChEBI" id="CHEBI:30616"/>
        <dbReference type="ChEBI" id="CHEBI:83421"/>
        <dbReference type="ChEBI" id="CHEBI:456216"/>
        <dbReference type="EC" id="2.7.11.1"/>
    </reaction>
</comment>
<evidence type="ECO:0000256" key="2">
    <source>
        <dbReference type="ARBA" id="ARBA00022527"/>
    </source>
</evidence>
<feature type="region of interest" description="Disordered" evidence="9">
    <location>
        <begin position="307"/>
        <end position="357"/>
    </location>
</feature>
<keyword evidence="6" id="KW-0067">ATP-binding</keyword>
<keyword evidence="2" id="KW-0723">Serine/threonine-protein kinase</keyword>
<feature type="compositionally biased region" description="Basic and acidic residues" evidence="9">
    <location>
        <begin position="461"/>
        <end position="474"/>
    </location>
</feature>
<dbReference type="GeneID" id="16072666"/>
<dbReference type="Gene3D" id="1.10.510.10">
    <property type="entry name" value="Transferase(Phosphotransferase) domain 1"/>
    <property type="match status" value="1"/>
</dbReference>
<feature type="compositionally biased region" description="Low complexity" evidence="9">
    <location>
        <begin position="338"/>
        <end position="357"/>
    </location>
</feature>
<feature type="region of interest" description="Disordered" evidence="9">
    <location>
        <begin position="977"/>
        <end position="1010"/>
    </location>
</feature>
<feature type="region of interest" description="Disordered" evidence="9">
    <location>
        <begin position="1"/>
        <end position="293"/>
    </location>
</feature>
<dbReference type="GO" id="GO:0005524">
    <property type="term" value="F:ATP binding"/>
    <property type="evidence" value="ECO:0007669"/>
    <property type="project" value="UniProtKB-KW"/>
</dbReference>
<dbReference type="Pfam" id="PF12330">
    <property type="entry name" value="Haspin_kinase"/>
    <property type="match status" value="2"/>
</dbReference>
<dbReference type="SMART" id="SM01331">
    <property type="entry name" value="DUF3635"/>
    <property type="match status" value="1"/>
</dbReference>
<dbReference type="OrthoDB" id="21018at2759"/>
<dbReference type="PROSITE" id="PS50011">
    <property type="entry name" value="PROTEIN_KINASE_DOM"/>
    <property type="match status" value="1"/>
</dbReference>
<feature type="compositionally biased region" description="Polar residues" evidence="9">
    <location>
        <begin position="523"/>
        <end position="532"/>
    </location>
</feature>
<organism evidence="12">
    <name type="scientific">Salpingoeca rosetta (strain ATCC 50818 / BSB-021)</name>
    <dbReference type="NCBI Taxonomy" id="946362"/>
    <lineage>
        <taxon>Eukaryota</taxon>
        <taxon>Choanoflagellata</taxon>
        <taxon>Craspedida</taxon>
        <taxon>Salpingoecidae</taxon>
        <taxon>Salpingoeca</taxon>
    </lineage>
</organism>
<feature type="compositionally biased region" description="Basic and acidic residues" evidence="9">
    <location>
        <begin position="323"/>
        <end position="333"/>
    </location>
</feature>
<comment type="catalytic activity">
    <reaction evidence="7">
        <text>L-threonyl-[protein] + ATP = O-phospho-L-threonyl-[protein] + ADP + H(+)</text>
        <dbReference type="Rhea" id="RHEA:46608"/>
        <dbReference type="Rhea" id="RHEA-COMP:11060"/>
        <dbReference type="Rhea" id="RHEA-COMP:11605"/>
        <dbReference type="ChEBI" id="CHEBI:15378"/>
        <dbReference type="ChEBI" id="CHEBI:30013"/>
        <dbReference type="ChEBI" id="CHEBI:30616"/>
        <dbReference type="ChEBI" id="CHEBI:61977"/>
        <dbReference type="ChEBI" id="CHEBI:456216"/>
        <dbReference type="EC" id="2.7.11.1"/>
    </reaction>
</comment>
<dbReference type="AlphaFoldDB" id="F2UEJ8"/>
<keyword evidence="4" id="KW-0547">Nucleotide-binding</keyword>
<evidence type="ECO:0000259" key="10">
    <source>
        <dbReference type="PROSITE" id="PS50011"/>
    </source>
</evidence>
<evidence type="ECO:0000256" key="4">
    <source>
        <dbReference type="ARBA" id="ARBA00022741"/>
    </source>
</evidence>
<dbReference type="eggNOG" id="KOG2464">
    <property type="taxonomic scope" value="Eukaryota"/>
</dbReference>
<evidence type="ECO:0000313" key="12">
    <source>
        <dbReference type="Proteomes" id="UP000007799"/>
    </source>
</evidence>
<dbReference type="RefSeq" id="XP_004992101.1">
    <property type="nucleotide sequence ID" value="XM_004992044.1"/>
</dbReference>
<feature type="compositionally biased region" description="Basic and acidic residues" evidence="9">
    <location>
        <begin position="442"/>
        <end position="454"/>
    </location>
</feature>
<feature type="compositionally biased region" description="Basic residues" evidence="9">
    <location>
        <begin position="277"/>
        <end position="287"/>
    </location>
</feature>
<feature type="compositionally biased region" description="Basic and acidic residues" evidence="9">
    <location>
        <begin position="655"/>
        <end position="678"/>
    </location>
</feature>
<dbReference type="STRING" id="946362.F2UEJ8"/>
<evidence type="ECO:0000256" key="6">
    <source>
        <dbReference type="ARBA" id="ARBA00022840"/>
    </source>
</evidence>
<evidence type="ECO:0000256" key="7">
    <source>
        <dbReference type="ARBA" id="ARBA00047899"/>
    </source>
</evidence>
<dbReference type="InterPro" id="IPR000719">
    <property type="entry name" value="Prot_kinase_dom"/>
</dbReference>
<feature type="region of interest" description="Disordered" evidence="9">
    <location>
        <begin position="646"/>
        <end position="695"/>
    </location>
</feature>
<feature type="compositionally biased region" description="Low complexity" evidence="9">
    <location>
        <begin position="197"/>
        <end position="213"/>
    </location>
</feature>
<feature type="compositionally biased region" description="Acidic residues" evidence="9">
    <location>
        <begin position="534"/>
        <end position="557"/>
    </location>
</feature>
<evidence type="ECO:0000256" key="9">
    <source>
        <dbReference type="SAM" id="MobiDB-lite"/>
    </source>
</evidence>
<dbReference type="GO" id="GO:0005737">
    <property type="term" value="C:cytoplasm"/>
    <property type="evidence" value="ECO:0007669"/>
    <property type="project" value="TreeGrafter"/>
</dbReference>
<dbReference type="Gene3D" id="3.30.200.20">
    <property type="entry name" value="Phosphorylase Kinase, domain 1"/>
    <property type="match status" value="1"/>
</dbReference>
<dbReference type="KEGG" id="sre:PTSG_06705"/>
<dbReference type="EMBL" id="GL832971">
    <property type="protein sequence ID" value="EGD75048.1"/>
    <property type="molecule type" value="Genomic_DNA"/>
</dbReference>
<feature type="compositionally biased region" description="Acidic residues" evidence="9">
    <location>
        <begin position="567"/>
        <end position="601"/>
    </location>
</feature>
<protein>
    <recommendedName>
        <fullName evidence="1">non-specific serine/threonine protein kinase</fullName>
        <ecNumber evidence="1">2.7.11.1</ecNumber>
    </recommendedName>
</protein>
<dbReference type="Proteomes" id="UP000007799">
    <property type="component" value="Unassembled WGS sequence"/>
</dbReference>
<evidence type="ECO:0000256" key="5">
    <source>
        <dbReference type="ARBA" id="ARBA00022777"/>
    </source>
</evidence>
<dbReference type="InterPro" id="IPR024604">
    <property type="entry name" value="GSG2_C"/>
</dbReference>
<feature type="compositionally biased region" description="Polar residues" evidence="9">
    <location>
        <begin position="991"/>
        <end position="1001"/>
    </location>
</feature>
<keyword evidence="3" id="KW-0808">Transferase</keyword>
<dbReference type="PANTHER" id="PTHR24419:SF18">
    <property type="entry name" value="SERINE_THREONINE-PROTEIN KINASE HASPIN"/>
    <property type="match status" value="1"/>
</dbReference>
<name>F2UEJ8_SALR5</name>
<sequence>MEDRVASTTATTATTSTRQPRFDAALLGRRQRRRQHNNKDGTAKNAATDICSGSSSKDKAPRRVPLGTVNTNVSGPSRELAPWKAAARARKERGGPQKQPTEQHRDVEGQQPQNRPLRSLRTCAGTTKRRSQEKNTNASIEPGKVSAALRAIARSMRTSGGGSRRESEESTGTETSTAPTLTEPSPCSHKRSQPKNTDSSGTTTTTTTTNSSTRKPLHVSDRKRFADPGAVDLKASDQHHRTTPARDTTTSTSNSNSSNNHEHRKHPSLQLCGQAQHQRRSKPKRVAFNRTASAMTGAEAADLVAMFDASLKTPSPQPQPPRHKGEDQQRNEHSPSMQQQQQHRQQQQQQQHRQQQQQKERCVEEQVYRTAAKLQQQQERRRPEIGLLRRLGMLDSPEVSLLDGEAVTTTTTTTRTAAATTAAAAAAAATVPVAATMSKKVNEGHGKLSERTDARTCAGSEEQHDCSVDRKRGDGSNGMTEARAHVEDTVTETTETGSMEETADAHAHSSIAQGDADLEAPTSEMSALVLSSTETEEQMEEVVEESEDVTVEEETEVEKETDRDGDKEEEWELLSQEEEEEETDTAEDSGEGIADAQEDSVEMQASVDVSMTESDVPLDASAELFADSNDEECIATNSDASVISTYSSNSSASHDCTEAASEKKHSEQENDEDCKMEASDVEDASEQQNHEQDRTSVAVSDILELCHQPTPCTFVDAFGGDDALAACIKVGEGSYGEVFALTPATLAAASEKCQHEWHDAASHGVAFKLMPVDGETEINGGLPKRTHEMVSEIACTLLLSAVSEGLTTRENPEEVALQIPTFIRTHKLSLCQGQMPAPLLDQWDCFLANDKNGECENERPDVFPAEQLHLCFAFENGGKSLEHFKFTSLHQAQFVLLQVLVSVGLTERALQFEHRDLHVGNVLVRQTKTKHVCMMYASQEVLVPTGGFEARIIDFTLSRIDRSRLDLHRRQLLPPPSFDADVHHRHHADSHGSNTTASASNDTRDNDDNNHSSREGIAFFDLADDPDIFCGEGDIQFDVYRDMRELVTTGWHEFLPRTNVLWIEYLTKHILNKKYTSTAKREAKVRKSLDGFLSRICGYASCFEAICNDAFVKQHVDLSSIFQKEQ</sequence>
<feature type="compositionally biased region" description="Low complexity" evidence="9">
    <location>
        <begin position="1"/>
        <end position="17"/>
    </location>
</feature>